<dbReference type="InterPro" id="IPR053138">
    <property type="entry name" value="N-alpha-Ac-DABA_deacetylase"/>
</dbReference>
<evidence type="ECO:0000256" key="3">
    <source>
        <dbReference type="ARBA" id="ARBA00022801"/>
    </source>
</evidence>
<evidence type="ECO:0000313" key="7">
    <source>
        <dbReference type="Proteomes" id="UP001595528"/>
    </source>
</evidence>
<reference evidence="7" key="1">
    <citation type="journal article" date="2019" name="Int. J. Syst. Evol. Microbiol.">
        <title>The Global Catalogue of Microorganisms (GCM) 10K type strain sequencing project: providing services to taxonomists for standard genome sequencing and annotation.</title>
        <authorList>
            <consortium name="The Broad Institute Genomics Platform"/>
            <consortium name="The Broad Institute Genome Sequencing Center for Infectious Disease"/>
            <person name="Wu L."/>
            <person name="Ma J."/>
        </authorList>
    </citation>
    <scope>NUCLEOTIDE SEQUENCE [LARGE SCALE GENOMIC DNA]</scope>
    <source>
        <strain evidence="7">KCTC 42964</strain>
    </source>
</reference>
<dbReference type="EMBL" id="JBHRTR010000054">
    <property type="protein sequence ID" value="MFC3231126.1"/>
    <property type="molecule type" value="Genomic_DNA"/>
</dbReference>
<dbReference type="Gene3D" id="3.40.630.10">
    <property type="entry name" value="Zn peptidases"/>
    <property type="match status" value="1"/>
</dbReference>
<evidence type="ECO:0000313" key="6">
    <source>
        <dbReference type="EMBL" id="MFC3231126.1"/>
    </source>
</evidence>
<gene>
    <name evidence="6" type="ORF">ACFOGJ_28015</name>
</gene>
<dbReference type="GO" id="GO:0016787">
    <property type="term" value="F:hydrolase activity"/>
    <property type="evidence" value="ECO:0007669"/>
    <property type="project" value="UniProtKB-KW"/>
</dbReference>
<dbReference type="Proteomes" id="UP001595528">
    <property type="component" value="Unassembled WGS sequence"/>
</dbReference>
<organism evidence="6 7">
    <name type="scientific">Marinibaculum pumilum</name>
    <dbReference type="NCBI Taxonomy" id="1766165"/>
    <lineage>
        <taxon>Bacteria</taxon>
        <taxon>Pseudomonadati</taxon>
        <taxon>Pseudomonadota</taxon>
        <taxon>Alphaproteobacteria</taxon>
        <taxon>Rhodospirillales</taxon>
        <taxon>Rhodospirillaceae</taxon>
        <taxon>Marinibaculum</taxon>
    </lineage>
</organism>
<keyword evidence="2" id="KW-0479">Metal-binding</keyword>
<keyword evidence="3 6" id="KW-0378">Hydrolase</keyword>
<evidence type="ECO:0000259" key="5">
    <source>
        <dbReference type="Pfam" id="PF24827"/>
    </source>
</evidence>
<proteinExistence type="predicted"/>
<dbReference type="RefSeq" id="WP_379906591.1">
    <property type="nucleotide sequence ID" value="NZ_JBHRTR010000054.1"/>
</dbReference>
<accession>A0ABV7L9P1</accession>
<sequence>MARHVALHRFGEDGARPLTYIQAGLHGDETAGPLVAHHLIRMFEAADAEGRIQGEVRVVPMANPLSTSQNLLGRTIGRYALGTGENFNRRFPALSARVMDLVGEHLGEDVGDNVTEIRTALMRTLSENRAVDEIANLRLVLMRQAVTADLVLDLHGDGVEAPHLGIGAHLWPSLRDLAAEIGASAVLLSEDSGGMPFTDALSLPWRHLHDQFAPEIPVPADGCCAATVNLGGGEALDDDVAAEDAEAIYRFLVHRGVVRDEIGPSPPVGCHPTPLEGVDLVRTPAPGIVVYHCEVGEMVRTGDLLAEVVDPTAADPTGSRVRIYSLADGCFFSRLRDGLVRPGQILGKVAGDVALPHRGANLLAP</sequence>
<dbReference type="PANTHER" id="PTHR37326">
    <property type="entry name" value="BLL3975 PROTEIN"/>
    <property type="match status" value="1"/>
</dbReference>
<comment type="caution">
    <text evidence="6">The sequence shown here is derived from an EMBL/GenBank/DDBJ whole genome shotgun (WGS) entry which is preliminary data.</text>
</comment>
<dbReference type="InterPro" id="IPR055438">
    <property type="entry name" value="AstE_AspA_cat"/>
</dbReference>
<keyword evidence="7" id="KW-1185">Reference proteome</keyword>
<dbReference type="EC" id="3.5.1.-" evidence="6"/>
<comment type="cofactor">
    <cofactor evidence="1">
        <name>Zn(2+)</name>
        <dbReference type="ChEBI" id="CHEBI:29105"/>
    </cofactor>
</comment>
<protein>
    <submittedName>
        <fullName evidence="6">Succinylglutamate desuccinylase/aspartoacylase family protein</fullName>
        <ecNumber evidence="6">3.5.1.-</ecNumber>
    </submittedName>
</protein>
<keyword evidence="4" id="KW-0862">Zinc</keyword>
<dbReference type="SUPFAM" id="SSF53187">
    <property type="entry name" value="Zn-dependent exopeptidases"/>
    <property type="match status" value="1"/>
</dbReference>
<evidence type="ECO:0000256" key="1">
    <source>
        <dbReference type="ARBA" id="ARBA00001947"/>
    </source>
</evidence>
<dbReference type="Pfam" id="PF24827">
    <property type="entry name" value="AstE_AspA_cat"/>
    <property type="match status" value="1"/>
</dbReference>
<feature type="domain" description="Succinylglutamate desuccinylase/Aspartoacylase catalytic" evidence="5">
    <location>
        <begin position="19"/>
        <end position="93"/>
    </location>
</feature>
<evidence type="ECO:0000256" key="2">
    <source>
        <dbReference type="ARBA" id="ARBA00022723"/>
    </source>
</evidence>
<dbReference type="PANTHER" id="PTHR37326:SF1">
    <property type="entry name" value="BLL3975 PROTEIN"/>
    <property type="match status" value="1"/>
</dbReference>
<dbReference type="CDD" id="cd06250">
    <property type="entry name" value="M14_PaAOTO_like"/>
    <property type="match status" value="1"/>
</dbReference>
<evidence type="ECO:0000256" key="4">
    <source>
        <dbReference type="ARBA" id="ARBA00022833"/>
    </source>
</evidence>
<name>A0ABV7L9P1_9PROT</name>